<gene>
    <name evidence="1" type="ORF">EYF80_041584</name>
</gene>
<evidence type="ECO:0000313" key="1">
    <source>
        <dbReference type="EMBL" id="TNN48224.1"/>
    </source>
</evidence>
<evidence type="ECO:0000313" key="2">
    <source>
        <dbReference type="Proteomes" id="UP000314294"/>
    </source>
</evidence>
<comment type="caution">
    <text evidence="1">The sequence shown here is derived from an EMBL/GenBank/DDBJ whole genome shotgun (WGS) entry which is preliminary data.</text>
</comment>
<accession>A0A4Z2G625</accession>
<sequence>MKGCVQQVNTEVSLQCGGASRLGAGGRREAKGRKYSLANWKTSSGFLNSKNCRKSDMSARISGCCLRSLMVTGEPTCTLLAMCLIREQQLLKKIINSEI</sequence>
<organism evidence="1 2">
    <name type="scientific">Liparis tanakae</name>
    <name type="common">Tanaka's snailfish</name>
    <dbReference type="NCBI Taxonomy" id="230148"/>
    <lineage>
        <taxon>Eukaryota</taxon>
        <taxon>Metazoa</taxon>
        <taxon>Chordata</taxon>
        <taxon>Craniata</taxon>
        <taxon>Vertebrata</taxon>
        <taxon>Euteleostomi</taxon>
        <taxon>Actinopterygii</taxon>
        <taxon>Neopterygii</taxon>
        <taxon>Teleostei</taxon>
        <taxon>Neoteleostei</taxon>
        <taxon>Acanthomorphata</taxon>
        <taxon>Eupercaria</taxon>
        <taxon>Perciformes</taxon>
        <taxon>Cottioidei</taxon>
        <taxon>Cottales</taxon>
        <taxon>Liparidae</taxon>
        <taxon>Liparis</taxon>
    </lineage>
</organism>
<reference evidence="1 2" key="1">
    <citation type="submission" date="2019-03" db="EMBL/GenBank/DDBJ databases">
        <title>First draft genome of Liparis tanakae, snailfish: a comprehensive survey of snailfish specific genes.</title>
        <authorList>
            <person name="Kim W."/>
            <person name="Song I."/>
            <person name="Jeong J.-H."/>
            <person name="Kim D."/>
            <person name="Kim S."/>
            <person name="Ryu S."/>
            <person name="Song J.Y."/>
            <person name="Lee S.K."/>
        </authorList>
    </citation>
    <scope>NUCLEOTIDE SEQUENCE [LARGE SCALE GENOMIC DNA]</scope>
    <source>
        <tissue evidence="1">Muscle</tissue>
    </source>
</reference>
<proteinExistence type="predicted"/>
<dbReference type="Proteomes" id="UP000314294">
    <property type="component" value="Unassembled WGS sequence"/>
</dbReference>
<name>A0A4Z2G625_9TELE</name>
<keyword evidence="2" id="KW-1185">Reference proteome</keyword>
<protein>
    <submittedName>
        <fullName evidence="1">Uncharacterized protein</fullName>
    </submittedName>
</protein>
<dbReference type="EMBL" id="SRLO01000706">
    <property type="protein sequence ID" value="TNN48224.1"/>
    <property type="molecule type" value="Genomic_DNA"/>
</dbReference>
<dbReference type="AlphaFoldDB" id="A0A4Z2G625"/>